<evidence type="ECO:0000256" key="4">
    <source>
        <dbReference type="ARBA" id="ARBA00022840"/>
    </source>
</evidence>
<keyword evidence="2 7" id="KW-0812">Transmembrane</keyword>
<keyword evidence="5 7" id="KW-1133">Transmembrane helix</keyword>
<dbReference type="SMART" id="SM00382">
    <property type="entry name" value="AAA"/>
    <property type="match status" value="1"/>
</dbReference>
<dbReference type="Gene3D" id="1.20.1560.10">
    <property type="entry name" value="ABC transporter type 1, transmembrane domain"/>
    <property type="match status" value="1"/>
</dbReference>
<feature type="domain" description="ABC transporter" evidence="8">
    <location>
        <begin position="347"/>
        <end position="586"/>
    </location>
</feature>
<evidence type="ECO:0000256" key="6">
    <source>
        <dbReference type="ARBA" id="ARBA00023136"/>
    </source>
</evidence>
<dbReference type="InterPro" id="IPR003439">
    <property type="entry name" value="ABC_transporter-like_ATP-bd"/>
</dbReference>
<accession>A0A9D2NHL9</accession>
<evidence type="ECO:0000313" key="10">
    <source>
        <dbReference type="Proteomes" id="UP000823891"/>
    </source>
</evidence>
<name>A0A9D2NHL9_9FIRM</name>
<dbReference type="InterPro" id="IPR039421">
    <property type="entry name" value="Type_1_exporter"/>
</dbReference>
<evidence type="ECO:0000256" key="5">
    <source>
        <dbReference type="ARBA" id="ARBA00022989"/>
    </source>
</evidence>
<feature type="transmembrane region" description="Helical" evidence="7">
    <location>
        <begin position="256"/>
        <end position="273"/>
    </location>
</feature>
<evidence type="ECO:0000256" key="3">
    <source>
        <dbReference type="ARBA" id="ARBA00022741"/>
    </source>
</evidence>
<dbReference type="InterPro" id="IPR003593">
    <property type="entry name" value="AAA+_ATPase"/>
</dbReference>
<evidence type="ECO:0000313" key="9">
    <source>
        <dbReference type="EMBL" id="HJC25353.1"/>
    </source>
</evidence>
<dbReference type="GO" id="GO:0016887">
    <property type="term" value="F:ATP hydrolysis activity"/>
    <property type="evidence" value="ECO:0007669"/>
    <property type="project" value="InterPro"/>
</dbReference>
<dbReference type="GO" id="GO:0005524">
    <property type="term" value="F:ATP binding"/>
    <property type="evidence" value="ECO:0007669"/>
    <property type="project" value="UniProtKB-KW"/>
</dbReference>
<sequence>MKRINNIPTFVINIIRTIPLQAIFLTAYTVSISLLPAFRTLATAGFIDTATTIFAGENSVSYIYLPIFLIGISIIYENTVPVLKRLADTSSRNMLRLTWRAEMLEKKACLEYRYLEDKESCDLIDRVCSNIEDKIQHYFQSILNGIGLLISISSLLAIIFQSTLPGGLAISLISVSVILLSSRLGRKNYELGKTSEAIKRRYTYLSSILMDREYAQERKLFDYSNFIKKKYDSLFEQSYHTEAGIQRKKYRNMKSGSIITILIGMVIMIILLPPLRNGRISSGTYIALISTIFSLVQSMSWQLSSVMYDMAHLKEFIKDMNSFLAMEEKAEALSSPEPDRAFHFQTIEFKNVCFRYPGTHKYILKNCSFLLSADKAYALVGENGSGKSTIIKLLTGLYSEYEGTIEINGKSIKEYSYAELKSLISVAFQDYSKYDLSLWKNIQLGNLKQYDIKRIQKVLDDVGLLSFCNNLKHGLNTELGKLEQENIDLSEGQWQRIEIARLLYANREINILDEPTAALDPVAEAQIYELFRQIRKNRFVIYITHRLGSAKTADEILVLKDGHIAEQGSHEELMFHPKGLYQTMYNIQKQLNQRNGEQVAT</sequence>
<comment type="caution">
    <text evidence="9">The sequence shown here is derived from an EMBL/GenBank/DDBJ whole genome shotgun (WGS) entry which is preliminary data.</text>
</comment>
<keyword evidence="4 9" id="KW-0067">ATP-binding</keyword>
<evidence type="ECO:0000256" key="2">
    <source>
        <dbReference type="ARBA" id="ARBA00022692"/>
    </source>
</evidence>
<evidence type="ECO:0000256" key="1">
    <source>
        <dbReference type="ARBA" id="ARBA00004651"/>
    </source>
</evidence>
<dbReference type="PANTHER" id="PTHR43394:SF1">
    <property type="entry name" value="ATP-BINDING CASSETTE SUB-FAMILY B MEMBER 10, MITOCHONDRIAL"/>
    <property type="match status" value="1"/>
</dbReference>
<dbReference type="GO" id="GO:0005886">
    <property type="term" value="C:plasma membrane"/>
    <property type="evidence" value="ECO:0007669"/>
    <property type="project" value="UniProtKB-SubCell"/>
</dbReference>
<dbReference type="AlphaFoldDB" id="A0A9D2NHL9"/>
<keyword evidence="3" id="KW-0547">Nucleotide-binding</keyword>
<dbReference type="InterPro" id="IPR027417">
    <property type="entry name" value="P-loop_NTPase"/>
</dbReference>
<feature type="transmembrane region" description="Helical" evidence="7">
    <location>
        <begin position="166"/>
        <end position="185"/>
    </location>
</feature>
<proteinExistence type="predicted"/>
<dbReference type="GO" id="GO:0015421">
    <property type="term" value="F:ABC-type oligopeptide transporter activity"/>
    <property type="evidence" value="ECO:0007669"/>
    <property type="project" value="TreeGrafter"/>
</dbReference>
<protein>
    <submittedName>
        <fullName evidence="9">ABC transporter ATP-binding protein/permease</fullName>
    </submittedName>
</protein>
<keyword evidence="6 7" id="KW-0472">Membrane</keyword>
<feature type="transmembrane region" description="Helical" evidence="7">
    <location>
        <begin position="142"/>
        <end position="160"/>
    </location>
</feature>
<organism evidence="9 10">
    <name type="scientific">Candidatus Eisenbergiella merdavium</name>
    <dbReference type="NCBI Taxonomy" id="2838551"/>
    <lineage>
        <taxon>Bacteria</taxon>
        <taxon>Bacillati</taxon>
        <taxon>Bacillota</taxon>
        <taxon>Clostridia</taxon>
        <taxon>Lachnospirales</taxon>
        <taxon>Lachnospiraceae</taxon>
        <taxon>Eisenbergiella</taxon>
    </lineage>
</organism>
<reference evidence="9" key="2">
    <citation type="submission" date="2021-04" db="EMBL/GenBank/DDBJ databases">
        <authorList>
            <person name="Gilroy R."/>
        </authorList>
    </citation>
    <scope>NUCLEOTIDE SEQUENCE</scope>
    <source>
        <strain evidence="9">USAMLcec2-132</strain>
    </source>
</reference>
<dbReference type="EMBL" id="DWWS01000062">
    <property type="protein sequence ID" value="HJC25353.1"/>
    <property type="molecule type" value="Genomic_DNA"/>
</dbReference>
<reference evidence="9" key="1">
    <citation type="journal article" date="2021" name="PeerJ">
        <title>Extensive microbial diversity within the chicken gut microbiome revealed by metagenomics and culture.</title>
        <authorList>
            <person name="Gilroy R."/>
            <person name="Ravi A."/>
            <person name="Getino M."/>
            <person name="Pursley I."/>
            <person name="Horton D.L."/>
            <person name="Alikhan N.F."/>
            <person name="Baker D."/>
            <person name="Gharbi K."/>
            <person name="Hall N."/>
            <person name="Watson M."/>
            <person name="Adriaenssens E.M."/>
            <person name="Foster-Nyarko E."/>
            <person name="Jarju S."/>
            <person name="Secka A."/>
            <person name="Antonio M."/>
            <person name="Oren A."/>
            <person name="Chaudhuri R.R."/>
            <person name="La Ragione R."/>
            <person name="Hildebrand F."/>
            <person name="Pallen M.J."/>
        </authorList>
    </citation>
    <scope>NUCLEOTIDE SEQUENCE</scope>
    <source>
        <strain evidence="9">USAMLcec2-132</strain>
    </source>
</reference>
<dbReference type="SUPFAM" id="SSF52540">
    <property type="entry name" value="P-loop containing nucleoside triphosphate hydrolases"/>
    <property type="match status" value="1"/>
</dbReference>
<dbReference type="SUPFAM" id="SSF90123">
    <property type="entry name" value="ABC transporter transmembrane region"/>
    <property type="match status" value="1"/>
</dbReference>
<feature type="transmembrane region" description="Helical" evidence="7">
    <location>
        <begin position="59"/>
        <end position="76"/>
    </location>
</feature>
<evidence type="ECO:0000256" key="7">
    <source>
        <dbReference type="SAM" id="Phobius"/>
    </source>
</evidence>
<gene>
    <name evidence="9" type="ORF">H9761_16895</name>
</gene>
<dbReference type="Pfam" id="PF00005">
    <property type="entry name" value="ABC_tran"/>
    <property type="match status" value="1"/>
</dbReference>
<dbReference type="Proteomes" id="UP000823891">
    <property type="component" value="Unassembled WGS sequence"/>
</dbReference>
<feature type="transmembrane region" description="Helical" evidence="7">
    <location>
        <begin position="20"/>
        <end position="39"/>
    </location>
</feature>
<dbReference type="PROSITE" id="PS50893">
    <property type="entry name" value="ABC_TRANSPORTER_2"/>
    <property type="match status" value="1"/>
</dbReference>
<dbReference type="InterPro" id="IPR036640">
    <property type="entry name" value="ABC1_TM_sf"/>
</dbReference>
<dbReference type="PANTHER" id="PTHR43394">
    <property type="entry name" value="ATP-DEPENDENT PERMEASE MDL1, MITOCHONDRIAL"/>
    <property type="match status" value="1"/>
</dbReference>
<dbReference type="Gene3D" id="3.40.50.300">
    <property type="entry name" value="P-loop containing nucleotide triphosphate hydrolases"/>
    <property type="match status" value="1"/>
</dbReference>
<evidence type="ECO:0000259" key="8">
    <source>
        <dbReference type="PROSITE" id="PS50893"/>
    </source>
</evidence>
<comment type="subcellular location">
    <subcellularLocation>
        <location evidence="1">Cell membrane</location>
        <topology evidence="1">Multi-pass membrane protein</topology>
    </subcellularLocation>
</comment>